<organism evidence="11 12">
    <name type="scientific">Hydrogenophaga intermedia</name>
    <dbReference type="NCBI Taxonomy" id="65786"/>
    <lineage>
        <taxon>Bacteria</taxon>
        <taxon>Pseudomonadati</taxon>
        <taxon>Pseudomonadota</taxon>
        <taxon>Betaproteobacteria</taxon>
        <taxon>Burkholderiales</taxon>
        <taxon>Comamonadaceae</taxon>
        <taxon>Hydrogenophaga</taxon>
    </lineage>
</organism>
<sequence>MIYQVVALALLGLGLWYLAHNTQANMQARGIQSGFDFLGASAGFDIGETLITYDPSQSYGKAIWVGVLNTVKVALAGIVLTTILGVSLGVGRFSRNALVRGLCYGYVEAFRNVPLLLQLLMWYLVFIELLPASNEAMSMGGLLFLSKGGLSFPWPTAGVGQVIGGLAVGVIAGVLWRRRVQKRFEATGQDGDRFWAPLAMLLVFAVVGWVVAGMPREWSIPEQLPFMVDGGLALTPEFLALLIGLTTYTASFVAEVVRGGIQSVSRGQDEAASALGLNPRQKMKLVVLPQAMRVIIPPLTNQYLNLTKNSSLAVVVGYPDVVSIANTTINQSGRAVECIAIIMLVYLSTSITTSLVMNWYNRRMAIRER</sequence>
<feature type="transmembrane region" description="Helical" evidence="9">
    <location>
        <begin position="232"/>
        <end position="257"/>
    </location>
</feature>
<evidence type="ECO:0000256" key="7">
    <source>
        <dbReference type="ARBA" id="ARBA00022989"/>
    </source>
</evidence>
<evidence type="ECO:0000313" key="12">
    <source>
        <dbReference type="Proteomes" id="UP000028878"/>
    </source>
</evidence>
<feature type="transmembrane region" description="Helical" evidence="9">
    <location>
        <begin position="338"/>
        <end position="360"/>
    </location>
</feature>
<feature type="transmembrane region" description="Helical" evidence="9">
    <location>
        <begin position="73"/>
        <end position="93"/>
    </location>
</feature>
<dbReference type="Proteomes" id="UP000028878">
    <property type="component" value="Unassembled WGS sequence"/>
</dbReference>
<comment type="similarity">
    <text evidence="2">Belongs to the binding-protein-dependent transport system permease family. HisMQ subfamily.</text>
</comment>
<feature type="transmembrane region" description="Helical" evidence="9">
    <location>
        <begin position="194"/>
        <end position="212"/>
    </location>
</feature>
<evidence type="ECO:0000256" key="2">
    <source>
        <dbReference type="ARBA" id="ARBA00010072"/>
    </source>
</evidence>
<dbReference type="RefSeq" id="WP_009516872.1">
    <property type="nucleotide sequence ID" value="NZ_CCAE010000025.1"/>
</dbReference>
<dbReference type="InterPro" id="IPR035906">
    <property type="entry name" value="MetI-like_sf"/>
</dbReference>
<dbReference type="NCBIfam" id="TIGR01726">
    <property type="entry name" value="HEQRo_perm_3TM"/>
    <property type="match status" value="1"/>
</dbReference>
<dbReference type="GO" id="GO:0022857">
    <property type="term" value="F:transmembrane transporter activity"/>
    <property type="evidence" value="ECO:0007669"/>
    <property type="project" value="InterPro"/>
</dbReference>
<gene>
    <name evidence="11" type="ORF">BN948_03013</name>
</gene>
<evidence type="ECO:0000313" key="11">
    <source>
        <dbReference type="EMBL" id="CDN88578.1"/>
    </source>
</evidence>
<proteinExistence type="inferred from homology"/>
<dbReference type="PANTHER" id="PTHR30614:SF37">
    <property type="entry name" value="AMINO-ACID ABC TRANSPORTER PERMEASE PROTEIN YHDX-RELATED"/>
    <property type="match status" value="1"/>
</dbReference>
<evidence type="ECO:0000256" key="3">
    <source>
        <dbReference type="ARBA" id="ARBA00022448"/>
    </source>
</evidence>
<dbReference type="CDD" id="cd06261">
    <property type="entry name" value="TM_PBP2"/>
    <property type="match status" value="1"/>
</dbReference>
<evidence type="ECO:0000256" key="1">
    <source>
        <dbReference type="ARBA" id="ARBA00004429"/>
    </source>
</evidence>
<dbReference type="InterPro" id="IPR010065">
    <property type="entry name" value="AA_ABC_transptr_permease_3TM"/>
</dbReference>
<evidence type="ECO:0000256" key="8">
    <source>
        <dbReference type="ARBA" id="ARBA00023136"/>
    </source>
</evidence>
<dbReference type="Gene3D" id="1.10.3720.10">
    <property type="entry name" value="MetI-like"/>
    <property type="match status" value="2"/>
</dbReference>
<evidence type="ECO:0000256" key="4">
    <source>
        <dbReference type="ARBA" id="ARBA00022475"/>
    </source>
</evidence>
<evidence type="ECO:0000256" key="6">
    <source>
        <dbReference type="ARBA" id="ARBA00022970"/>
    </source>
</evidence>
<dbReference type="GO" id="GO:0043190">
    <property type="term" value="C:ATP-binding cassette (ABC) transporter complex"/>
    <property type="evidence" value="ECO:0007669"/>
    <property type="project" value="InterPro"/>
</dbReference>
<dbReference type="InterPro" id="IPR043429">
    <property type="entry name" value="ArtM/GltK/GlnP/TcyL/YhdX-like"/>
</dbReference>
<dbReference type="InterPro" id="IPR000515">
    <property type="entry name" value="MetI-like"/>
</dbReference>
<evidence type="ECO:0000256" key="9">
    <source>
        <dbReference type="RuleBase" id="RU363032"/>
    </source>
</evidence>
<keyword evidence="5 9" id="KW-0812">Transmembrane</keyword>
<dbReference type="PROSITE" id="PS50928">
    <property type="entry name" value="ABC_TM1"/>
    <property type="match status" value="1"/>
</dbReference>
<comment type="subcellular location">
    <subcellularLocation>
        <location evidence="1">Cell inner membrane</location>
        <topology evidence="1">Multi-pass membrane protein</topology>
    </subcellularLocation>
    <subcellularLocation>
        <location evidence="9">Cell membrane</location>
        <topology evidence="9">Multi-pass membrane protein</topology>
    </subcellularLocation>
</comment>
<keyword evidence="3 9" id="KW-0813">Transport</keyword>
<dbReference type="AlphaFoldDB" id="A0A1L1PEY5"/>
<keyword evidence="7 9" id="KW-1133">Transmembrane helix</keyword>
<name>A0A1L1PEY5_HYDIT</name>
<reference evidence="12" key="1">
    <citation type="submission" date="2014-02" db="EMBL/GenBank/DDBJ databases">
        <authorList>
            <person name="Gan H."/>
        </authorList>
    </citation>
    <scope>NUCLEOTIDE SEQUENCE [LARGE SCALE GENOMIC DNA]</scope>
    <source>
        <strain evidence="12">S1</strain>
    </source>
</reference>
<keyword evidence="6" id="KW-0029">Amino-acid transport</keyword>
<keyword evidence="4" id="KW-1003">Cell membrane</keyword>
<feature type="domain" description="ABC transmembrane type-1" evidence="10">
    <location>
        <begin position="67"/>
        <end position="357"/>
    </location>
</feature>
<keyword evidence="8 9" id="KW-0472">Membrane</keyword>
<keyword evidence="12" id="KW-1185">Reference proteome</keyword>
<dbReference type="SUPFAM" id="SSF161098">
    <property type="entry name" value="MetI-like"/>
    <property type="match status" value="2"/>
</dbReference>
<evidence type="ECO:0000256" key="5">
    <source>
        <dbReference type="ARBA" id="ARBA00022692"/>
    </source>
</evidence>
<evidence type="ECO:0000259" key="10">
    <source>
        <dbReference type="PROSITE" id="PS50928"/>
    </source>
</evidence>
<dbReference type="PANTHER" id="PTHR30614">
    <property type="entry name" value="MEMBRANE COMPONENT OF AMINO ACID ABC TRANSPORTER"/>
    <property type="match status" value="1"/>
</dbReference>
<reference evidence="12" key="2">
    <citation type="submission" date="2014-11" db="EMBL/GenBank/DDBJ databases">
        <title>Draft genome sequence of Hydrogenophaga intermedia S1.</title>
        <authorList>
            <person name="Gan H.M."/>
            <person name="Chew T.H."/>
            <person name="Stolz A."/>
        </authorList>
    </citation>
    <scope>NUCLEOTIDE SEQUENCE [LARGE SCALE GENOMIC DNA]</scope>
    <source>
        <strain evidence="12">S1</strain>
    </source>
</reference>
<feature type="transmembrane region" description="Helical" evidence="9">
    <location>
        <begin position="113"/>
        <end position="132"/>
    </location>
</feature>
<dbReference type="GO" id="GO:0006865">
    <property type="term" value="P:amino acid transport"/>
    <property type="evidence" value="ECO:0007669"/>
    <property type="project" value="UniProtKB-KW"/>
</dbReference>
<accession>A0A1L1PEY5</accession>
<dbReference type="EMBL" id="CCAE010000025">
    <property type="protein sequence ID" value="CDN88578.1"/>
    <property type="molecule type" value="Genomic_DNA"/>
</dbReference>
<dbReference type="Pfam" id="PF00528">
    <property type="entry name" value="BPD_transp_1"/>
    <property type="match status" value="1"/>
</dbReference>
<feature type="transmembrane region" description="Helical" evidence="9">
    <location>
        <begin position="152"/>
        <end position="174"/>
    </location>
</feature>
<protein>
    <submittedName>
        <fullName evidence="11">Amino acid ABC transporter permease</fullName>
    </submittedName>
</protein>